<proteinExistence type="predicted"/>
<dbReference type="PANTHER" id="PTHR46344">
    <property type="entry name" value="OS02G0202900 PROTEIN"/>
    <property type="match status" value="1"/>
</dbReference>
<sequence>MSFFTLITQDDPPVHSESNPVIDSRVAHDIDGPILPGLPDDVAKYCLALVPRRYLPAMGSVCKKWRSFLKSQEFITVRKLAGLLEEWLYVLTMDSEGKESHWVVLDRLGHERQLLPPMPGPTMAGFGVVVVNEKLLVMAGYSVIDGTGTASADVYEYDCCLNRLF</sequence>
<evidence type="ECO:0000256" key="2">
    <source>
        <dbReference type="ARBA" id="ARBA00022737"/>
    </source>
</evidence>
<keyword evidence="5" id="KW-1185">Reference proteome</keyword>
<dbReference type="InterPro" id="IPR015915">
    <property type="entry name" value="Kelch-typ_b-propeller"/>
</dbReference>
<dbReference type="SUPFAM" id="SSF81383">
    <property type="entry name" value="F-box domain"/>
    <property type="match status" value="1"/>
</dbReference>
<comment type="caution">
    <text evidence="4">The sequence shown here is derived from an EMBL/GenBank/DDBJ whole genome shotgun (WGS) entry which is preliminary data.</text>
</comment>
<dbReference type="Pfam" id="PF01344">
    <property type="entry name" value="Kelch_1"/>
    <property type="match status" value="1"/>
</dbReference>
<evidence type="ECO:0000256" key="1">
    <source>
        <dbReference type="ARBA" id="ARBA00022441"/>
    </source>
</evidence>
<reference evidence="4" key="2">
    <citation type="journal article" date="2023" name="Int. J. Mol. Sci.">
        <title>De Novo Assembly and Annotation of 11 Diverse Shrub Willow (Salix) Genomes Reveals Novel Gene Organization in Sex-Linked Regions.</title>
        <authorList>
            <person name="Hyden B."/>
            <person name="Feng K."/>
            <person name="Yates T.B."/>
            <person name="Jawdy S."/>
            <person name="Cereghino C."/>
            <person name="Smart L.B."/>
            <person name="Muchero W."/>
        </authorList>
    </citation>
    <scope>NUCLEOTIDE SEQUENCE</scope>
    <source>
        <tissue evidence="4">Shoot tip</tissue>
    </source>
</reference>
<dbReference type="InterPro" id="IPR006652">
    <property type="entry name" value="Kelch_1"/>
</dbReference>
<dbReference type="Proteomes" id="UP001151752">
    <property type="component" value="Chromosome 8"/>
</dbReference>
<dbReference type="CDD" id="cd22152">
    <property type="entry name" value="F-box_AtAFR-like"/>
    <property type="match status" value="1"/>
</dbReference>
<evidence type="ECO:0000313" key="4">
    <source>
        <dbReference type="EMBL" id="KAJ6769190.1"/>
    </source>
</evidence>
<dbReference type="Pfam" id="PF00646">
    <property type="entry name" value="F-box"/>
    <property type="match status" value="1"/>
</dbReference>
<dbReference type="SUPFAM" id="SSF117281">
    <property type="entry name" value="Kelch motif"/>
    <property type="match status" value="1"/>
</dbReference>
<dbReference type="Gene3D" id="2.120.10.80">
    <property type="entry name" value="Kelch-type beta propeller"/>
    <property type="match status" value="1"/>
</dbReference>
<evidence type="ECO:0000259" key="3">
    <source>
        <dbReference type="SMART" id="SM00256"/>
    </source>
</evidence>
<feature type="domain" description="F-box" evidence="3">
    <location>
        <begin position="38"/>
        <end position="78"/>
    </location>
</feature>
<gene>
    <name evidence="4" type="ORF">OIU74_022790</name>
</gene>
<dbReference type="InterPro" id="IPR036047">
    <property type="entry name" value="F-box-like_dom_sf"/>
</dbReference>
<keyword evidence="2" id="KW-0677">Repeat</keyword>
<dbReference type="EMBL" id="JAPFFM010000003">
    <property type="protein sequence ID" value="KAJ6769190.1"/>
    <property type="molecule type" value="Genomic_DNA"/>
</dbReference>
<accession>A0A9Q0WKY1</accession>
<dbReference type="PANTHER" id="PTHR46344:SF1">
    <property type="entry name" value="OS02G0504900 PROTEIN"/>
    <property type="match status" value="1"/>
</dbReference>
<dbReference type="AlphaFoldDB" id="A0A9Q0WKY1"/>
<dbReference type="InterPro" id="IPR001810">
    <property type="entry name" value="F-box_dom"/>
</dbReference>
<organism evidence="4 5">
    <name type="scientific">Salix koriyanagi</name>
    <dbReference type="NCBI Taxonomy" id="2511006"/>
    <lineage>
        <taxon>Eukaryota</taxon>
        <taxon>Viridiplantae</taxon>
        <taxon>Streptophyta</taxon>
        <taxon>Embryophyta</taxon>
        <taxon>Tracheophyta</taxon>
        <taxon>Spermatophyta</taxon>
        <taxon>Magnoliopsida</taxon>
        <taxon>eudicotyledons</taxon>
        <taxon>Gunneridae</taxon>
        <taxon>Pentapetalae</taxon>
        <taxon>rosids</taxon>
        <taxon>fabids</taxon>
        <taxon>Malpighiales</taxon>
        <taxon>Salicaceae</taxon>
        <taxon>Saliceae</taxon>
        <taxon>Salix</taxon>
    </lineage>
</organism>
<protein>
    <recommendedName>
        <fullName evidence="3">F-box domain-containing protein</fullName>
    </recommendedName>
</protein>
<evidence type="ECO:0000313" key="5">
    <source>
        <dbReference type="Proteomes" id="UP001151752"/>
    </source>
</evidence>
<reference evidence="4" key="1">
    <citation type="submission" date="2022-11" db="EMBL/GenBank/DDBJ databases">
        <authorList>
            <person name="Hyden B.L."/>
            <person name="Feng K."/>
            <person name="Yates T."/>
            <person name="Jawdy S."/>
            <person name="Smart L.B."/>
            <person name="Muchero W."/>
        </authorList>
    </citation>
    <scope>NUCLEOTIDE SEQUENCE</scope>
    <source>
        <tissue evidence="4">Shoot tip</tissue>
    </source>
</reference>
<dbReference type="SMART" id="SM00256">
    <property type="entry name" value="FBOX"/>
    <property type="match status" value="1"/>
</dbReference>
<keyword evidence="1" id="KW-0880">Kelch repeat</keyword>
<name>A0A9Q0WKY1_9ROSI</name>